<dbReference type="Gene3D" id="3.30.450.180">
    <property type="match status" value="1"/>
</dbReference>
<dbReference type="Pfam" id="PF17765">
    <property type="entry name" value="MLTR_LBD"/>
    <property type="match status" value="1"/>
</dbReference>
<organism evidence="2 3">
    <name type="scientific">Pelagibius litoralis</name>
    <dbReference type="NCBI Taxonomy" id="374515"/>
    <lineage>
        <taxon>Bacteria</taxon>
        <taxon>Pseudomonadati</taxon>
        <taxon>Pseudomonadota</taxon>
        <taxon>Alphaproteobacteria</taxon>
        <taxon>Rhodospirillales</taxon>
        <taxon>Rhodovibrionaceae</taxon>
        <taxon>Pelagibius</taxon>
    </lineage>
</organism>
<dbReference type="InterPro" id="IPR001387">
    <property type="entry name" value="Cro/C1-type_HTH"/>
</dbReference>
<evidence type="ECO:0000313" key="2">
    <source>
        <dbReference type="EMBL" id="NIA70671.1"/>
    </source>
</evidence>
<dbReference type="SMART" id="SM00530">
    <property type="entry name" value="HTH_XRE"/>
    <property type="match status" value="1"/>
</dbReference>
<dbReference type="GO" id="GO:0003677">
    <property type="term" value="F:DNA binding"/>
    <property type="evidence" value="ECO:0007669"/>
    <property type="project" value="InterPro"/>
</dbReference>
<dbReference type="CDD" id="cd00093">
    <property type="entry name" value="HTH_XRE"/>
    <property type="match status" value="1"/>
</dbReference>
<evidence type="ECO:0000259" key="1">
    <source>
        <dbReference type="PROSITE" id="PS50943"/>
    </source>
</evidence>
<comment type="caution">
    <text evidence="2">The sequence shown here is derived from an EMBL/GenBank/DDBJ whole genome shotgun (WGS) entry which is preliminary data.</text>
</comment>
<keyword evidence="3" id="KW-1185">Reference proteome</keyword>
<dbReference type="Gene3D" id="1.10.260.40">
    <property type="entry name" value="lambda repressor-like DNA-binding domains"/>
    <property type="match status" value="1"/>
</dbReference>
<dbReference type="Proteomes" id="UP000761264">
    <property type="component" value="Unassembled WGS sequence"/>
</dbReference>
<sequence length="269" mass="30336">MTTLSRSESFPQRLKAWRQSRRISQLELSLRCDVSQRHLSFLESGRARPSEGMVLSLGQALEIPLRERNALLLAAGFAPRYRESDLSEPEMAAVTKALDHLLQKHEPYPAVVIDHLANLQRANEGAGRLMALLMANAQSDLATGGRPNLMHALFSPDGLRPYIRDWEKVAHFLLCRLRAESIASGEPQDIVDLIAALNTYPDVPQHCPLETAHEWRAPVLTTVFEKDGHRLSFFTTITTLGTPFDVTLQEVRVEHFFPADEETEAFFRN</sequence>
<dbReference type="PANTHER" id="PTHR35010">
    <property type="entry name" value="BLL4672 PROTEIN-RELATED"/>
    <property type="match status" value="1"/>
</dbReference>
<feature type="domain" description="HTH cro/C1-type" evidence="1">
    <location>
        <begin position="14"/>
        <end position="68"/>
    </location>
</feature>
<dbReference type="PROSITE" id="PS50943">
    <property type="entry name" value="HTH_CROC1"/>
    <property type="match status" value="1"/>
</dbReference>
<gene>
    <name evidence="2" type="ORF">HBA54_18905</name>
</gene>
<dbReference type="PANTHER" id="PTHR35010:SF4">
    <property type="entry name" value="BLL5781 PROTEIN"/>
    <property type="match status" value="1"/>
</dbReference>
<dbReference type="InterPro" id="IPR010982">
    <property type="entry name" value="Lambda_DNA-bd_dom_sf"/>
</dbReference>
<accession>A0A967F0B1</accession>
<dbReference type="RefSeq" id="WP_167227515.1">
    <property type="nucleotide sequence ID" value="NZ_JAAQPH010000015.1"/>
</dbReference>
<name>A0A967F0B1_9PROT</name>
<reference evidence="2" key="1">
    <citation type="submission" date="2020-03" db="EMBL/GenBank/DDBJ databases">
        <title>Genome of Pelagibius litoralis DSM 21314T.</title>
        <authorList>
            <person name="Wang G."/>
        </authorList>
    </citation>
    <scope>NUCLEOTIDE SEQUENCE</scope>
    <source>
        <strain evidence="2">DSM 21314</strain>
    </source>
</reference>
<dbReference type="InterPro" id="IPR041413">
    <property type="entry name" value="MLTR_LBD"/>
</dbReference>
<proteinExistence type="predicted"/>
<dbReference type="Pfam" id="PF01381">
    <property type="entry name" value="HTH_3"/>
    <property type="match status" value="1"/>
</dbReference>
<dbReference type="SUPFAM" id="SSF47413">
    <property type="entry name" value="lambda repressor-like DNA-binding domains"/>
    <property type="match status" value="1"/>
</dbReference>
<protein>
    <submittedName>
        <fullName evidence="2">Helix-turn-helix transcriptional regulator</fullName>
    </submittedName>
</protein>
<dbReference type="EMBL" id="JAAQPH010000015">
    <property type="protein sequence ID" value="NIA70671.1"/>
    <property type="molecule type" value="Genomic_DNA"/>
</dbReference>
<evidence type="ECO:0000313" key="3">
    <source>
        <dbReference type="Proteomes" id="UP000761264"/>
    </source>
</evidence>
<dbReference type="AlphaFoldDB" id="A0A967F0B1"/>